<dbReference type="RefSeq" id="WP_034434390.1">
    <property type="nucleotide sequence ID" value="NZ_CBTK010000246.1"/>
</dbReference>
<keyword evidence="1" id="KW-1133">Transmembrane helix</keyword>
<feature type="transmembrane region" description="Helical" evidence="1">
    <location>
        <begin position="43"/>
        <end position="66"/>
    </location>
</feature>
<proteinExistence type="predicted"/>
<feature type="transmembrane region" description="Helical" evidence="1">
    <location>
        <begin position="158"/>
        <end position="177"/>
    </location>
</feature>
<feature type="transmembrane region" description="Helical" evidence="1">
    <location>
        <begin position="72"/>
        <end position="93"/>
    </location>
</feature>
<evidence type="ECO:0000313" key="2">
    <source>
        <dbReference type="EMBL" id="CDH46014.1"/>
    </source>
</evidence>
<feature type="transmembrane region" description="Helical" evidence="1">
    <location>
        <begin position="189"/>
        <end position="206"/>
    </location>
</feature>
<feature type="transmembrane region" description="Helical" evidence="1">
    <location>
        <begin position="272"/>
        <end position="289"/>
    </location>
</feature>
<dbReference type="Proteomes" id="UP000019184">
    <property type="component" value="Unassembled WGS sequence"/>
</dbReference>
<feature type="transmembrane region" description="Helical" evidence="1">
    <location>
        <begin position="246"/>
        <end position="265"/>
    </location>
</feature>
<feature type="transmembrane region" description="Helical" evidence="1">
    <location>
        <begin position="132"/>
        <end position="151"/>
    </location>
</feature>
<protein>
    <recommendedName>
        <fullName evidence="4">DUF2157 domain-containing protein</fullName>
    </recommendedName>
</protein>
<evidence type="ECO:0000313" key="3">
    <source>
        <dbReference type="Proteomes" id="UP000019184"/>
    </source>
</evidence>
<keyword evidence="1" id="KW-0812">Transmembrane</keyword>
<dbReference type="AlphaFoldDB" id="A0A7U7GCR7"/>
<accession>A0A7U7GCR7</accession>
<evidence type="ECO:0008006" key="4">
    <source>
        <dbReference type="Google" id="ProtNLM"/>
    </source>
</evidence>
<gene>
    <name evidence="2" type="ORF">BN874_320023</name>
</gene>
<keyword evidence="3" id="KW-1185">Reference proteome</keyword>
<dbReference type="OrthoDB" id="1120077at2"/>
<dbReference type="EMBL" id="CBTK010000246">
    <property type="protein sequence ID" value="CDH46014.1"/>
    <property type="molecule type" value="Genomic_DNA"/>
</dbReference>
<keyword evidence="1" id="KW-0472">Membrane</keyword>
<reference evidence="2 3" key="1">
    <citation type="journal article" date="2014" name="ISME J.">
        <title>Candidatus Competibacter-lineage genomes retrieved from metagenomes reveal functional metabolic diversity.</title>
        <authorList>
            <person name="McIlroy S.J."/>
            <person name="Albertsen M."/>
            <person name="Andresen E.K."/>
            <person name="Saunders A.M."/>
            <person name="Kristiansen R."/>
            <person name="Stokholm-Bjerregaard M."/>
            <person name="Nielsen K.L."/>
            <person name="Nielsen P.H."/>
        </authorList>
    </citation>
    <scope>NUCLEOTIDE SEQUENCE [LARGE SCALE GENOMIC DNA]</scope>
    <source>
        <strain evidence="2 3">Run_B_J11</strain>
    </source>
</reference>
<organism evidence="2 3">
    <name type="scientific">Candidatus Contendobacter odensis Run_B_J11</name>
    <dbReference type="NCBI Taxonomy" id="1400861"/>
    <lineage>
        <taxon>Bacteria</taxon>
        <taxon>Pseudomonadati</taxon>
        <taxon>Pseudomonadota</taxon>
        <taxon>Gammaproteobacteria</taxon>
        <taxon>Candidatus Competibacteraceae</taxon>
        <taxon>Candidatus Contendibacter</taxon>
    </lineage>
</organism>
<sequence>MRAITRDLLTREATDWHQQGLINHTLLNLLLVRYENRGRFLAALLKWLGLFAIFQLGLAVLAFIAIASDSALIAAILLSSISVGLWICGVRLATHPYQLHPFTGAVLITASLAAVFGAFILLNMALGSGMEGPTLPMILLLTSVLAALTAYRYYLRWPLLLALLFFFHGLGAWHAYGGHGAYFADIQEPRIMAVVALAAIMLGIWHEQFLEQGSLWRCAGFGALILIFGLLYLNLSLWFLTLPGRSLGWVLVFTAAGLGQMIAGARLHDARFTGFGIVFFSINLYTRYFEYFWDQISLGAFFLMGGALAMAFGYACERWSLFLTSEKL</sequence>
<evidence type="ECO:0000256" key="1">
    <source>
        <dbReference type="SAM" id="Phobius"/>
    </source>
</evidence>
<comment type="caution">
    <text evidence="2">The sequence shown here is derived from an EMBL/GenBank/DDBJ whole genome shotgun (WGS) entry which is preliminary data.</text>
</comment>
<feature type="transmembrane region" description="Helical" evidence="1">
    <location>
        <begin position="295"/>
        <end position="316"/>
    </location>
</feature>
<feature type="transmembrane region" description="Helical" evidence="1">
    <location>
        <begin position="218"/>
        <end position="240"/>
    </location>
</feature>
<feature type="transmembrane region" description="Helical" evidence="1">
    <location>
        <begin position="105"/>
        <end position="126"/>
    </location>
</feature>
<name>A0A7U7GCR7_9GAMM</name>